<dbReference type="InterPro" id="IPR008927">
    <property type="entry name" value="6-PGluconate_DH-like_C_sf"/>
</dbReference>
<comment type="similarity">
    <text evidence="1 4">Belongs to the ketopantoate reductase family.</text>
</comment>
<gene>
    <name evidence="7" type="ORF">ER308_12990</name>
</gene>
<dbReference type="NCBIfam" id="TIGR00745">
    <property type="entry name" value="apbA_panE"/>
    <property type="match status" value="1"/>
</dbReference>
<comment type="catalytic activity">
    <reaction evidence="4">
        <text>(R)-pantoate + NADP(+) = 2-dehydropantoate + NADPH + H(+)</text>
        <dbReference type="Rhea" id="RHEA:16233"/>
        <dbReference type="ChEBI" id="CHEBI:11561"/>
        <dbReference type="ChEBI" id="CHEBI:15378"/>
        <dbReference type="ChEBI" id="CHEBI:15980"/>
        <dbReference type="ChEBI" id="CHEBI:57783"/>
        <dbReference type="ChEBI" id="CHEBI:58349"/>
        <dbReference type="EC" id="1.1.1.169"/>
    </reaction>
</comment>
<evidence type="ECO:0000259" key="6">
    <source>
        <dbReference type="Pfam" id="PF08546"/>
    </source>
</evidence>
<keyword evidence="3 4" id="KW-0560">Oxidoreductase</keyword>
<dbReference type="InterPro" id="IPR013332">
    <property type="entry name" value="KPR_N"/>
</dbReference>
<dbReference type="Gene3D" id="3.40.50.720">
    <property type="entry name" value="NAD(P)-binding Rossmann-like Domain"/>
    <property type="match status" value="1"/>
</dbReference>
<dbReference type="EMBL" id="CP036402">
    <property type="protein sequence ID" value="QBI20391.1"/>
    <property type="molecule type" value="Genomic_DNA"/>
</dbReference>
<dbReference type="InterPro" id="IPR013328">
    <property type="entry name" value="6PGD_dom2"/>
</dbReference>
<feature type="domain" description="Ketopantoate reductase N-terminal" evidence="5">
    <location>
        <begin position="8"/>
        <end position="152"/>
    </location>
</feature>
<evidence type="ECO:0000313" key="8">
    <source>
        <dbReference type="Proteomes" id="UP000291469"/>
    </source>
</evidence>
<dbReference type="Proteomes" id="UP000291469">
    <property type="component" value="Chromosome"/>
</dbReference>
<dbReference type="InterPro" id="IPR036291">
    <property type="entry name" value="NAD(P)-bd_dom_sf"/>
</dbReference>
<dbReference type="EC" id="1.1.1.169" evidence="4"/>
<feature type="domain" description="Ketopantoate reductase C-terminal" evidence="6">
    <location>
        <begin position="180"/>
        <end position="312"/>
    </location>
</feature>
<dbReference type="GO" id="GO:0015940">
    <property type="term" value="P:pantothenate biosynthetic process"/>
    <property type="evidence" value="ECO:0007669"/>
    <property type="project" value="UniProtKB-UniPathway"/>
</dbReference>
<dbReference type="Pfam" id="PF02558">
    <property type="entry name" value="ApbA"/>
    <property type="match status" value="1"/>
</dbReference>
<comment type="pathway">
    <text evidence="4">Cofactor biosynthesis; (R)-pantothenate biosynthesis; (R)-pantoate from 3-methyl-2-oxobutanoate: step 2/2.</text>
</comment>
<evidence type="ECO:0000259" key="5">
    <source>
        <dbReference type="Pfam" id="PF02558"/>
    </source>
</evidence>
<reference evidence="7 8" key="1">
    <citation type="submission" date="2019-01" db="EMBL/GenBank/DDBJ databases">
        <title>Egibacter rhizosphaerae EGI 80759T.</title>
        <authorList>
            <person name="Chen D.-D."/>
            <person name="Tian Y."/>
            <person name="Jiao J.-Y."/>
            <person name="Zhang X.-T."/>
            <person name="Zhang Y.-G."/>
            <person name="Zhang Y."/>
            <person name="Xiao M."/>
            <person name="Shu W.-S."/>
            <person name="Li W.-J."/>
        </authorList>
    </citation>
    <scope>NUCLEOTIDE SEQUENCE [LARGE SCALE GENOMIC DNA]</scope>
    <source>
        <strain evidence="7 8">EGI 80759</strain>
    </source>
</reference>
<organism evidence="7 8">
    <name type="scientific">Egibacter rhizosphaerae</name>
    <dbReference type="NCBI Taxonomy" id="1670831"/>
    <lineage>
        <taxon>Bacteria</taxon>
        <taxon>Bacillati</taxon>
        <taxon>Actinomycetota</taxon>
        <taxon>Nitriliruptoria</taxon>
        <taxon>Egibacterales</taxon>
        <taxon>Egibacteraceae</taxon>
        <taxon>Egibacter</taxon>
    </lineage>
</organism>
<accession>A0A411YGX3</accession>
<name>A0A411YGX3_9ACTN</name>
<dbReference type="GO" id="GO:0005737">
    <property type="term" value="C:cytoplasm"/>
    <property type="evidence" value="ECO:0007669"/>
    <property type="project" value="TreeGrafter"/>
</dbReference>
<dbReference type="UniPathway" id="UPA00028">
    <property type="reaction ID" value="UER00004"/>
</dbReference>
<dbReference type="OrthoDB" id="9796561at2"/>
<keyword evidence="8" id="KW-1185">Reference proteome</keyword>
<dbReference type="SUPFAM" id="SSF51735">
    <property type="entry name" value="NAD(P)-binding Rossmann-fold domains"/>
    <property type="match status" value="1"/>
</dbReference>
<dbReference type="InterPro" id="IPR003710">
    <property type="entry name" value="ApbA"/>
</dbReference>
<dbReference type="AlphaFoldDB" id="A0A411YGX3"/>
<dbReference type="SUPFAM" id="SSF48179">
    <property type="entry name" value="6-phosphogluconate dehydrogenase C-terminal domain-like"/>
    <property type="match status" value="1"/>
</dbReference>
<dbReference type="GO" id="GO:0008677">
    <property type="term" value="F:2-dehydropantoate 2-reductase activity"/>
    <property type="evidence" value="ECO:0007669"/>
    <property type="project" value="UniProtKB-EC"/>
</dbReference>
<evidence type="ECO:0000256" key="3">
    <source>
        <dbReference type="ARBA" id="ARBA00023002"/>
    </source>
</evidence>
<proteinExistence type="inferred from homology"/>
<dbReference type="KEGG" id="erz:ER308_12990"/>
<evidence type="ECO:0000256" key="1">
    <source>
        <dbReference type="ARBA" id="ARBA00007870"/>
    </source>
</evidence>
<evidence type="ECO:0000256" key="4">
    <source>
        <dbReference type="RuleBase" id="RU362068"/>
    </source>
</evidence>
<dbReference type="Pfam" id="PF08546">
    <property type="entry name" value="ApbA_C"/>
    <property type="match status" value="1"/>
</dbReference>
<protein>
    <recommendedName>
        <fullName evidence="4">2-dehydropantoate 2-reductase</fullName>
        <ecNumber evidence="4">1.1.1.169</ecNumber>
    </recommendedName>
    <alternativeName>
        <fullName evidence="4">Ketopantoate reductase</fullName>
    </alternativeName>
</protein>
<evidence type="ECO:0000313" key="7">
    <source>
        <dbReference type="EMBL" id="QBI20391.1"/>
    </source>
</evidence>
<dbReference type="InterPro" id="IPR051402">
    <property type="entry name" value="KPR-Related"/>
</dbReference>
<sequence length="318" mass="33948">MSMRIESVCVIGSGAIGSLCAGHLAQLADVSVLTRRENQAAALTEQGLRVSGKTERHVPIRASHRAADLPAADLVIVACKVTQLREAIAAFEGRAPDATVLTLQNGMGAEEVVGEHGSWPIVSGVTFMSGVRHSDVHVEYELDTATWMGPYHGTGTSYEVAAAIGELFVAGGLRAEVFADLRPAQWSKLLFNTAVNCVAAVTDLPHVGVFARRERDTDLGHLLSDLVAEGKAVAEAAGVELYEDPWEMNVRAVSVGQTGNEAYAHVPSMLADVRAGQATEVDFIAGSLVREADRHGVPVPLTRALYRLVKARDRTYDD</sequence>
<dbReference type="PANTHER" id="PTHR21708">
    <property type="entry name" value="PROBABLE 2-DEHYDROPANTOATE 2-REDUCTASE"/>
    <property type="match status" value="1"/>
</dbReference>
<comment type="function">
    <text evidence="4">Catalyzes the NADPH-dependent reduction of ketopantoate into pantoic acid.</text>
</comment>
<keyword evidence="2 4" id="KW-0521">NADP</keyword>
<dbReference type="InterPro" id="IPR013752">
    <property type="entry name" value="KPA_reductase"/>
</dbReference>
<keyword evidence="4" id="KW-0566">Pantothenate biosynthesis</keyword>
<dbReference type="PANTHER" id="PTHR21708:SF26">
    <property type="entry name" value="2-DEHYDROPANTOATE 2-REDUCTASE"/>
    <property type="match status" value="1"/>
</dbReference>
<dbReference type="Gene3D" id="1.10.1040.10">
    <property type="entry name" value="N-(1-d-carboxylethyl)-l-norvaline Dehydrogenase, domain 2"/>
    <property type="match status" value="1"/>
</dbReference>
<dbReference type="FunFam" id="1.10.1040.10:FF:000017">
    <property type="entry name" value="2-dehydropantoate 2-reductase"/>
    <property type="match status" value="1"/>
</dbReference>
<evidence type="ECO:0000256" key="2">
    <source>
        <dbReference type="ARBA" id="ARBA00022857"/>
    </source>
</evidence>